<name>A0A167IRC3_CALVF</name>
<organism evidence="2 3">
    <name type="scientific">Calocera viscosa (strain TUFC12733)</name>
    <dbReference type="NCBI Taxonomy" id="1330018"/>
    <lineage>
        <taxon>Eukaryota</taxon>
        <taxon>Fungi</taxon>
        <taxon>Dikarya</taxon>
        <taxon>Basidiomycota</taxon>
        <taxon>Agaricomycotina</taxon>
        <taxon>Dacrymycetes</taxon>
        <taxon>Dacrymycetales</taxon>
        <taxon>Dacrymycetaceae</taxon>
        <taxon>Calocera</taxon>
    </lineage>
</organism>
<feature type="compositionally biased region" description="Basic residues" evidence="1">
    <location>
        <begin position="67"/>
        <end position="81"/>
    </location>
</feature>
<gene>
    <name evidence="2" type="ORF">CALVIDRAFT_601159</name>
</gene>
<feature type="compositionally biased region" description="Acidic residues" evidence="1">
    <location>
        <begin position="218"/>
        <end position="227"/>
    </location>
</feature>
<reference evidence="2 3" key="1">
    <citation type="journal article" date="2016" name="Mol. Biol. Evol.">
        <title>Comparative Genomics of Early-Diverging Mushroom-Forming Fungi Provides Insights into the Origins of Lignocellulose Decay Capabilities.</title>
        <authorList>
            <person name="Nagy L.G."/>
            <person name="Riley R."/>
            <person name="Tritt A."/>
            <person name="Adam C."/>
            <person name="Daum C."/>
            <person name="Floudas D."/>
            <person name="Sun H."/>
            <person name="Yadav J.S."/>
            <person name="Pangilinan J."/>
            <person name="Larsson K.H."/>
            <person name="Matsuura K."/>
            <person name="Barry K."/>
            <person name="Labutti K."/>
            <person name="Kuo R."/>
            <person name="Ohm R.A."/>
            <person name="Bhattacharya S.S."/>
            <person name="Shirouzu T."/>
            <person name="Yoshinaga Y."/>
            <person name="Martin F.M."/>
            <person name="Grigoriev I.V."/>
            <person name="Hibbett D.S."/>
        </authorList>
    </citation>
    <scope>NUCLEOTIDE SEQUENCE [LARGE SCALE GENOMIC DNA]</scope>
    <source>
        <strain evidence="2 3">TUFC12733</strain>
    </source>
</reference>
<evidence type="ECO:0000313" key="2">
    <source>
        <dbReference type="EMBL" id="KZO92883.1"/>
    </source>
</evidence>
<evidence type="ECO:0000256" key="1">
    <source>
        <dbReference type="SAM" id="MobiDB-lite"/>
    </source>
</evidence>
<sequence>MDSYSALFTAGLLNCSTPRASLDLPLPSPPRLGLAERRRTPPPTPLIIPPTIPAITTTPARPSPHFAGRKTPRASFGRRRSLAASPHAALKSPARKEMRSRELQAISFANRRARERESAESAAAGGRKEEGGLKVMWTTPVAAISRLRRRNLPLSAPSPPPSKPLPALPSAAFEHSPSSSPTARSLKGVLPHLTNSSDRKPLSPIEIPQPMKSFFFMDEPEDEEMEL</sequence>
<dbReference type="Proteomes" id="UP000076738">
    <property type="component" value="Unassembled WGS sequence"/>
</dbReference>
<protein>
    <submittedName>
        <fullName evidence="2">Uncharacterized protein</fullName>
    </submittedName>
</protein>
<keyword evidence="3" id="KW-1185">Reference proteome</keyword>
<feature type="compositionally biased region" description="Pro residues" evidence="1">
    <location>
        <begin position="41"/>
        <end position="52"/>
    </location>
</feature>
<dbReference type="EMBL" id="KV417306">
    <property type="protein sequence ID" value="KZO92883.1"/>
    <property type="molecule type" value="Genomic_DNA"/>
</dbReference>
<feature type="region of interest" description="Disordered" evidence="1">
    <location>
        <begin position="152"/>
        <end position="227"/>
    </location>
</feature>
<evidence type="ECO:0000313" key="3">
    <source>
        <dbReference type="Proteomes" id="UP000076738"/>
    </source>
</evidence>
<accession>A0A167IRC3</accession>
<feature type="region of interest" description="Disordered" evidence="1">
    <location>
        <begin position="20"/>
        <end position="133"/>
    </location>
</feature>
<proteinExistence type="predicted"/>
<dbReference type="OrthoDB" id="10632533at2759"/>
<dbReference type="AlphaFoldDB" id="A0A167IRC3"/>
<feature type="compositionally biased region" description="Pro residues" evidence="1">
    <location>
        <begin position="156"/>
        <end position="167"/>
    </location>
</feature>